<dbReference type="GO" id="GO:0003677">
    <property type="term" value="F:DNA binding"/>
    <property type="evidence" value="ECO:0007669"/>
    <property type="project" value="UniProtKB-KW"/>
</dbReference>
<dbReference type="InterPro" id="IPR036388">
    <property type="entry name" value="WH-like_DNA-bd_sf"/>
</dbReference>
<feature type="domain" description="HTH gntR-type" evidence="4">
    <location>
        <begin position="13"/>
        <end position="79"/>
    </location>
</feature>
<dbReference type="Proteomes" id="UP001139354">
    <property type="component" value="Unassembled WGS sequence"/>
</dbReference>
<keyword evidence="2" id="KW-0238">DNA-binding</keyword>
<dbReference type="SUPFAM" id="SSF46785">
    <property type="entry name" value="Winged helix' DNA-binding domain"/>
    <property type="match status" value="1"/>
</dbReference>
<dbReference type="Gene3D" id="3.40.1410.10">
    <property type="entry name" value="Chorismate lyase-like"/>
    <property type="match status" value="1"/>
</dbReference>
<gene>
    <name evidence="5" type="ORF">KEC57_03485</name>
</gene>
<evidence type="ECO:0000313" key="6">
    <source>
        <dbReference type="Proteomes" id="UP001139354"/>
    </source>
</evidence>
<dbReference type="Gene3D" id="1.10.10.10">
    <property type="entry name" value="Winged helix-like DNA-binding domain superfamily/Winged helix DNA-binding domain"/>
    <property type="match status" value="1"/>
</dbReference>
<dbReference type="PANTHER" id="PTHR44846">
    <property type="entry name" value="MANNOSYL-D-GLYCERATE TRANSPORT/METABOLISM SYSTEM REPRESSOR MNGR-RELATED"/>
    <property type="match status" value="1"/>
</dbReference>
<dbReference type="Pfam" id="PF00392">
    <property type="entry name" value="GntR"/>
    <property type="match status" value="1"/>
</dbReference>
<evidence type="ECO:0000259" key="4">
    <source>
        <dbReference type="PROSITE" id="PS50949"/>
    </source>
</evidence>
<protein>
    <submittedName>
        <fullName evidence="5">GntR family transcriptional regulator</fullName>
    </submittedName>
</protein>
<evidence type="ECO:0000313" key="5">
    <source>
        <dbReference type="EMBL" id="MCC2031241.1"/>
    </source>
</evidence>
<dbReference type="InterPro" id="IPR000524">
    <property type="entry name" value="Tscrpt_reg_HTH_GntR"/>
</dbReference>
<keyword evidence="1" id="KW-0805">Transcription regulation</keyword>
<evidence type="ECO:0000256" key="3">
    <source>
        <dbReference type="ARBA" id="ARBA00023163"/>
    </source>
</evidence>
<dbReference type="PANTHER" id="PTHR44846:SF1">
    <property type="entry name" value="MANNOSYL-D-GLYCERATE TRANSPORT_METABOLISM SYSTEM REPRESSOR MNGR-RELATED"/>
    <property type="match status" value="1"/>
</dbReference>
<evidence type="ECO:0000256" key="2">
    <source>
        <dbReference type="ARBA" id="ARBA00023125"/>
    </source>
</evidence>
<name>A0A9X1S133_9MICO</name>
<dbReference type="InterPro" id="IPR028978">
    <property type="entry name" value="Chorismate_lyase_/UTRA_dom_sf"/>
</dbReference>
<dbReference type="InterPro" id="IPR011663">
    <property type="entry name" value="UTRA"/>
</dbReference>
<dbReference type="EMBL" id="JAGTTN010000001">
    <property type="protein sequence ID" value="MCC2031241.1"/>
    <property type="molecule type" value="Genomic_DNA"/>
</dbReference>
<keyword evidence="6" id="KW-1185">Reference proteome</keyword>
<dbReference type="InterPro" id="IPR036390">
    <property type="entry name" value="WH_DNA-bd_sf"/>
</dbReference>
<comment type="caution">
    <text evidence="5">The sequence shown here is derived from an EMBL/GenBank/DDBJ whole genome shotgun (WGS) entry which is preliminary data.</text>
</comment>
<dbReference type="CDD" id="cd07377">
    <property type="entry name" value="WHTH_GntR"/>
    <property type="match status" value="1"/>
</dbReference>
<organism evidence="5 6">
    <name type="scientific">Microbacterium allomyrinae</name>
    <dbReference type="NCBI Taxonomy" id="2830666"/>
    <lineage>
        <taxon>Bacteria</taxon>
        <taxon>Bacillati</taxon>
        <taxon>Actinomycetota</taxon>
        <taxon>Actinomycetes</taxon>
        <taxon>Micrococcales</taxon>
        <taxon>Microbacteriaceae</taxon>
        <taxon>Microbacterium</taxon>
    </lineage>
</organism>
<proteinExistence type="predicted"/>
<dbReference type="GO" id="GO:0045892">
    <property type="term" value="P:negative regulation of DNA-templated transcription"/>
    <property type="evidence" value="ECO:0007669"/>
    <property type="project" value="TreeGrafter"/>
</dbReference>
<reference evidence="5" key="1">
    <citation type="submission" date="2021-04" db="EMBL/GenBank/DDBJ databases">
        <title>Microbacterium tenobrionis sp. nov. and Microbacterium allomyrinae sp. nov., isolated from larvae of Tenobrio molitor and Allomyrina dichotoma, respectively.</title>
        <authorList>
            <person name="Lee S.D."/>
        </authorList>
    </citation>
    <scope>NUCLEOTIDE SEQUENCE</scope>
    <source>
        <strain evidence="5">BWT-G7</strain>
    </source>
</reference>
<dbReference type="SUPFAM" id="SSF64288">
    <property type="entry name" value="Chorismate lyase-like"/>
    <property type="match status" value="1"/>
</dbReference>
<dbReference type="SMART" id="SM00345">
    <property type="entry name" value="HTH_GNTR"/>
    <property type="match status" value="1"/>
</dbReference>
<keyword evidence="3" id="KW-0804">Transcription</keyword>
<sequence>MTAATQIDRGSGVPLYLQIKRILADEIVAVGADAGAMTEQLLTERFRVSRATVRQALQELVKDGLVYRERSKGTFPVQRMDIDRPATLQVGGLVGYLADLGMNPSSEVRDVHRAVPPREVVDALMLDVGETVLTFHRRVFANGQPLSLALVRLRSPEEFLPTAAELEAAGSAIELLEQAYGVRVARSEHRVWATSASSEEAAALALEAGAPVLVLETVMRTREGRPVVWRRIADHADIIKHTFIADL</sequence>
<evidence type="ECO:0000256" key="1">
    <source>
        <dbReference type="ARBA" id="ARBA00023015"/>
    </source>
</evidence>
<dbReference type="GO" id="GO:0003700">
    <property type="term" value="F:DNA-binding transcription factor activity"/>
    <property type="evidence" value="ECO:0007669"/>
    <property type="project" value="InterPro"/>
</dbReference>
<dbReference type="SMART" id="SM00866">
    <property type="entry name" value="UTRA"/>
    <property type="match status" value="1"/>
</dbReference>
<dbReference type="PRINTS" id="PR00035">
    <property type="entry name" value="HTHGNTR"/>
</dbReference>
<dbReference type="RefSeq" id="WP_229383130.1">
    <property type="nucleotide sequence ID" value="NZ_JAGTTN010000001.1"/>
</dbReference>
<dbReference type="InterPro" id="IPR050679">
    <property type="entry name" value="Bact_HTH_transcr_reg"/>
</dbReference>
<dbReference type="AlphaFoldDB" id="A0A9X1S133"/>
<dbReference type="PROSITE" id="PS50949">
    <property type="entry name" value="HTH_GNTR"/>
    <property type="match status" value="1"/>
</dbReference>
<dbReference type="Pfam" id="PF07702">
    <property type="entry name" value="UTRA"/>
    <property type="match status" value="1"/>
</dbReference>
<accession>A0A9X1S133</accession>